<dbReference type="EMBL" id="JAYMYQ010000004">
    <property type="protein sequence ID" value="KAK7340759.1"/>
    <property type="molecule type" value="Genomic_DNA"/>
</dbReference>
<organism evidence="2 3">
    <name type="scientific">Canavalia gladiata</name>
    <name type="common">Sword bean</name>
    <name type="synonym">Dolichos gladiatus</name>
    <dbReference type="NCBI Taxonomy" id="3824"/>
    <lineage>
        <taxon>Eukaryota</taxon>
        <taxon>Viridiplantae</taxon>
        <taxon>Streptophyta</taxon>
        <taxon>Embryophyta</taxon>
        <taxon>Tracheophyta</taxon>
        <taxon>Spermatophyta</taxon>
        <taxon>Magnoliopsida</taxon>
        <taxon>eudicotyledons</taxon>
        <taxon>Gunneridae</taxon>
        <taxon>Pentapetalae</taxon>
        <taxon>rosids</taxon>
        <taxon>fabids</taxon>
        <taxon>Fabales</taxon>
        <taxon>Fabaceae</taxon>
        <taxon>Papilionoideae</taxon>
        <taxon>50 kb inversion clade</taxon>
        <taxon>NPAAA clade</taxon>
        <taxon>indigoferoid/millettioid clade</taxon>
        <taxon>Phaseoleae</taxon>
        <taxon>Canavalia</taxon>
    </lineage>
</organism>
<keyword evidence="3" id="KW-1185">Reference proteome</keyword>
<feature type="chain" id="PRO_5042895203" description="Secreted protein" evidence="1">
    <location>
        <begin position="23"/>
        <end position="128"/>
    </location>
</feature>
<comment type="caution">
    <text evidence="2">The sequence shown here is derived from an EMBL/GenBank/DDBJ whole genome shotgun (WGS) entry which is preliminary data.</text>
</comment>
<dbReference type="Proteomes" id="UP001367508">
    <property type="component" value="Unassembled WGS sequence"/>
</dbReference>
<keyword evidence="1" id="KW-0732">Signal</keyword>
<protein>
    <recommendedName>
        <fullName evidence="4">Secreted protein</fullName>
    </recommendedName>
</protein>
<sequence>MRVVLAVLLIAVFGAVERVGESLCDTWHKVSGMEKFGHYLSCGWLCFGVGSPLWSEDNGRRHVTECDRTLSQERSIVLGHMQWSISASRSSYVTGFFATCGGGDESSYGNEDRETMCSSFLLLYAFIS</sequence>
<proteinExistence type="predicted"/>
<reference evidence="2 3" key="1">
    <citation type="submission" date="2024-01" db="EMBL/GenBank/DDBJ databases">
        <title>The genomes of 5 underutilized Papilionoideae crops provide insights into root nodulation and disease resistanc.</title>
        <authorList>
            <person name="Jiang F."/>
        </authorList>
    </citation>
    <scope>NUCLEOTIDE SEQUENCE [LARGE SCALE GENOMIC DNA]</scope>
    <source>
        <strain evidence="2">LVBAO_FW01</strain>
        <tissue evidence="2">Leaves</tissue>
    </source>
</reference>
<evidence type="ECO:0000256" key="1">
    <source>
        <dbReference type="SAM" id="SignalP"/>
    </source>
</evidence>
<evidence type="ECO:0000313" key="2">
    <source>
        <dbReference type="EMBL" id="KAK7340759.1"/>
    </source>
</evidence>
<feature type="signal peptide" evidence="1">
    <location>
        <begin position="1"/>
        <end position="22"/>
    </location>
</feature>
<name>A0AAN9QM52_CANGL</name>
<dbReference type="AlphaFoldDB" id="A0AAN9QM52"/>
<accession>A0AAN9QM52</accession>
<evidence type="ECO:0008006" key="4">
    <source>
        <dbReference type="Google" id="ProtNLM"/>
    </source>
</evidence>
<gene>
    <name evidence="2" type="ORF">VNO77_21472</name>
</gene>
<evidence type="ECO:0000313" key="3">
    <source>
        <dbReference type="Proteomes" id="UP001367508"/>
    </source>
</evidence>